<evidence type="ECO:0000313" key="4">
    <source>
        <dbReference type="Proteomes" id="UP000249229"/>
    </source>
</evidence>
<evidence type="ECO:0000256" key="2">
    <source>
        <dbReference type="SAM" id="SignalP"/>
    </source>
</evidence>
<comment type="caution">
    <text evidence="3">The sequence shown here is derived from an EMBL/GenBank/DDBJ whole genome shotgun (WGS) entry which is preliminary data.</text>
</comment>
<dbReference type="Pfam" id="PF06961">
    <property type="entry name" value="DUF1294"/>
    <property type="match status" value="1"/>
</dbReference>
<proteinExistence type="predicted"/>
<sequence length="92" mass="9926">MATILPVVIIAAVVVNLLTTAAFAADKRAAIAGDRRTRESTLLWLAALGGTPAALRARRRYRHKTRKQPFTFHLHLIAAVQAGAVLGLASLW</sequence>
<evidence type="ECO:0000313" key="3">
    <source>
        <dbReference type="EMBL" id="PZQ61128.1"/>
    </source>
</evidence>
<protein>
    <submittedName>
        <fullName evidence="3">DUF1294 domain-containing protein</fullName>
    </submittedName>
</protein>
<feature type="signal peptide" evidence="2">
    <location>
        <begin position="1"/>
        <end position="24"/>
    </location>
</feature>
<feature type="chain" id="PRO_5016154872" evidence="2">
    <location>
        <begin position="25"/>
        <end position="92"/>
    </location>
</feature>
<evidence type="ECO:0000256" key="1">
    <source>
        <dbReference type="SAM" id="Phobius"/>
    </source>
</evidence>
<dbReference type="PIRSF" id="PIRSF002599">
    <property type="entry name" value="Cold_shock_A"/>
    <property type="match status" value="1"/>
</dbReference>
<reference evidence="3 4" key="1">
    <citation type="submission" date="2017-08" db="EMBL/GenBank/DDBJ databases">
        <title>Infants hospitalized years apart are colonized by the same room-sourced microbial strains.</title>
        <authorList>
            <person name="Brooks B."/>
            <person name="Olm M.R."/>
            <person name="Firek B.A."/>
            <person name="Baker R."/>
            <person name="Thomas B.C."/>
            <person name="Morowitz M.J."/>
            <person name="Banfield J.F."/>
        </authorList>
    </citation>
    <scope>NUCLEOTIDE SEQUENCE [LARGE SCALE GENOMIC DNA]</scope>
    <source>
        <strain evidence="3">S2_005_001_R1_22</strain>
    </source>
</reference>
<gene>
    <name evidence="3" type="ORF">DI544_06025</name>
</gene>
<dbReference type="InterPro" id="IPR010718">
    <property type="entry name" value="DUF1294"/>
</dbReference>
<dbReference type="EMBL" id="QFQI01000003">
    <property type="protein sequence ID" value="PZQ61128.1"/>
    <property type="molecule type" value="Genomic_DNA"/>
</dbReference>
<keyword evidence="1" id="KW-0472">Membrane</keyword>
<feature type="transmembrane region" description="Helical" evidence="1">
    <location>
        <begin position="70"/>
        <end position="91"/>
    </location>
</feature>
<dbReference type="InterPro" id="IPR012156">
    <property type="entry name" value="Cold_shock_CspA"/>
</dbReference>
<dbReference type="GO" id="GO:0003676">
    <property type="term" value="F:nucleic acid binding"/>
    <property type="evidence" value="ECO:0007669"/>
    <property type="project" value="InterPro"/>
</dbReference>
<name>A0A2W5P9I6_9SPHN</name>
<dbReference type="AlphaFoldDB" id="A0A2W5P9I6"/>
<keyword evidence="2" id="KW-0732">Signal</keyword>
<dbReference type="Proteomes" id="UP000249229">
    <property type="component" value="Unassembled WGS sequence"/>
</dbReference>
<keyword evidence="1" id="KW-1133">Transmembrane helix</keyword>
<organism evidence="3 4">
    <name type="scientific">Sphingomonas taxi</name>
    <dbReference type="NCBI Taxonomy" id="1549858"/>
    <lineage>
        <taxon>Bacteria</taxon>
        <taxon>Pseudomonadati</taxon>
        <taxon>Pseudomonadota</taxon>
        <taxon>Alphaproteobacteria</taxon>
        <taxon>Sphingomonadales</taxon>
        <taxon>Sphingomonadaceae</taxon>
        <taxon>Sphingomonas</taxon>
    </lineage>
</organism>
<keyword evidence="1" id="KW-0812">Transmembrane</keyword>
<accession>A0A2W5P9I6</accession>